<reference evidence="4" key="1">
    <citation type="submission" date="2016-05" db="EMBL/GenBank/DDBJ databases">
        <title>Microbial consortia oxidize butane by reversing methanogenesis.</title>
        <authorList>
            <person name="Laso-Perez R."/>
            <person name="Richter M."/>
            <person name="Wegener G."/>
            <person name="Musat F."/>
        </authorList>
    </citation>
    <scope>NUCLEOTIDE SEQUENCE [LARGE SCALE GENOMIC DNA]</scope>
    <source>
        <strain evidence="4">BOX2</strain>
    </source>
</reference>
<feature type="domain" description="Histidine kinase" evidence="3">
    <location>
        <begin position="161"/>
        <end position="371"/>
    </location>
</feature>
<dbReference type="PRINTS" id="PR00344">
    <property type="entry name" value="BCTRLSENSOR"/>
</dbReference>
<organism evidence="4 5">
    <name type="scientific">Candidatus Syntropharchaeum caldarium</name>
    <dbReference type="NCBI Taxonomy" id="1838285"/>
    <lineage>
        <taxon>Archaea</taxon>
        <taxon>Methanobacteriati</taxon>
        <taxon>Methanobacteriota</taxon>
        <taxon>Stenosarchaea group</taxon>
        <taxon>Methanomicrobia</taxon>
        <taxon>Methanosarcinales</taxon>
        <taxon>ANME-2 cluster</taxon>
        <taxon>Candidatus Syntropharchaeum</taxon>
    </lineage>
</organism>
<evidence type="ECO:0000259" key="3">
    <source>
        <dbReference type="PROSITE" id="PS50109"/>
    </source>
</evidence>
<protein>
    <submittedName>
        <fullName evidence="4">PAS/PAC sensor signal transduction histidine kinase</fullName>
    </submittedName>
</protein>
<dbReference type="SUPFAM" id="SSF47384">
    <property type="entry name" value="Homodimeric domain of signal transducing histidine kinase"/>
    <property type="match status" value="1"/>
</dbReference>
<keyword evidence="2" id="KW-1133">Transmembrane helix</keyword>
<comment type="caution">
    <text evidence="4">The sequence shown here is derived from an EMBL/GenBank/DDBJ whole genome shotgun (WGS) entry which is preliminary data.</text>
</comment>
<feature type="transmembrane region" description="Helical" evidence="2">
    <location>
        <begin position="75"/>
        <end position="98"/>
    </location>
</feature>
<dbReference type="EMBL" id="LYOS01000001">
    <property type="protein sequence ID" value="OFV68600.1"/>
    <property type="molecule type" value="Genomic_DNA"/>
</dbReference>
<dbReference type="InterPro" id="IPR036890">
    <property type="entry name" value="HATPase_C_sf"/>
</dbReference>
<dbReference type="InterPro" id="IPR004358">
    <property type="entry name" value="Sig_transdc_His_kin-like_C"/>
</dbReference>
<dbReference type="Gene3D" id="3.30.565.10">
    <property type="entry name" value="Histidine kinase-like ATPase, C-terminal domain"/>
    <property type="match status" value="1"/>
</dbReference>
<dbReference type="PROSITE" id="PS50109">
    <property type="entry name" value="HIS_KIN"/>
    <property type="match status" value="1"/>
</dbReference>
<name>A0A1F2PB22_9EURY</name>
<dbReference type="AlphaFoldDB" id="A0A1F2PB22"/>
<dbReference type="InterPro" id="IPR003594">
    <property type="entry name" value="HATPase_dom"/>
</dbReference>
<dbReference type="CDD" id="cd00075">
    <property type="entry name" value="HATPase"/>
    <property type="match status" value="1"/>
</dbReference>
<dbReference type="InterPro" id="IPR005467">
    <property type="entry name" value="His_kinase_dom"/>
</dbReference>
<keyword evidence="2" id="KW-0472">Membrane</keyword>
<keyword evidence="1" id="KW-0597">Phosphoprotein</keyword>
<evidence type="ECO:0000256" key="2">
    <source>
        <dbReference type="SAM" id="Phobius"/>
    </source>
</evidence>
<feature type="transmembrane region" description="Helical" evidence="2">
    <location>
        <begin position="118"/>
        <end position="138"/>
    </location>
</feature>
<accession>A0A1F2PB22</accession>
<sequence>MSVICALWLFSTMIYSFMKNVDASIQISHINFLYFVLEVALLTMIIHFLGSVVWIGAIFYLIAILYANVVYSWRAGIVVAIVCGISYLGLFMLEANGVIPHYELFSLDPAYATSSNPIGVVTLISIAIGVFLLGIYAVNTFNNIIKQEEKMVEEKKAIISMLNHDLKNYLTLISGYHSFYSHYDDPKLVHANAKIDENIKRIDEILTSAGLYSKIEDPRYEMNIEKLDLGVLVANVIEKFQDKGVTESQKIIFEPNGEFLIEADAFLLSAVFENLIQNAMSYGGGRLEIEIRDDGGAYTLAFRDYGDGIPDEMKSRIFDRFRDARKGAGMKGTGIGLALVRRIVEMHGGKVWVEDNPEGGSIFYIKLFKREGV</sequence>
<keyword evidence="2" id="KW-0812">Transmembrane</keyword>
<dbReference type="SMART" id="SM00387">
    <property type="entry name" value="HATPase_c"/>
    <property type="match status" value="1"/>
</dbReference>
<dbReference type="Gene3D" id="1.10.287.130">
    <property type="match status" value="1"/>
</dbReference>
<dbReference type="Pfam" id="PF02518">
    <property type="entry name" value="HATPase_c"/>
    <property type="match status" value="1"/>
</dbReference>
<proteinExistence type="predicted"/>
<dbReference type="PANTHER" id="PTHR43547">
    <property type="entry name" value="TWO-COMPONENT HISTIDINE KINASE"/>
    <property type="match status" value="1"/>
</dbReference>
<keyword evidence="4" id="KW-0808">Transferase</keyword>
<dbReference type="STRING" id="1838285.SCAL_000276"/>
<keyword evidence="4" id="KW-0418">Kinase</keyword>
<dbReference type="GO" id="GO:0000155">
    <property type="term" value="F:phosphorelay sensor kinase activity"/>
    <property type="evidence" value="ECO:0007669"/>
    <property type="project" value="InterPro"/>
</dbReference>
<keyword evidence="5" id="KW-1185">Reference proteome</keyword>
<evidence type="ECO:0000313" key="4">
    <source>
        <dbReference type="EMBL" id="OFV68600.1"/>
    </source>
</evidence>
<dbReference type="SUPFAM" id="SSF55874">
    <property type="entry name" value="ATPase domain of HSP90 chaperone/DNA topoisomerase II/histidine kinase"/>
    <property type="match status" value="1"/>
</dbReference>
<dbReference type="PANTHER" id="PTHR43547:SF2">
    <property type="entry name" value="HYBRID SIGNAL TRANSDUCTION HISTIDINE KINASE C"/>
    <property type="match status" value="1"/>
</dbReference>
<dbReference type="InterPro" id="IPR036097">
    <property type="entry name" value="HisK_dim/P_sf"/>
</dbReference>
<gene>
    <name evidence="4" type="ORF">SCAL_000276</name>
</gene>
<dbReference type="Proteomes" id="UP000186940">
    <property type="component" value="Unassembled WGS sequence"/>
</dbReference>
<evidence type="ECO:0000256" key="1">
    <source>
        <dbReference type="ARBA" id="ARBA00022553"/>
    </source>
</evidence>
<evidence type="ECO:0000313" key="5">
    <source>
        <dbReference type="Proteomes" id="UP000186940"/>
    </source>
</evidence>